<evidence type="ECO:0000256" key="15">
    <source>
        <dbReference type="PIRSR" id="PIRSR001365-2"/>
    </source>
</evidence>
<dbReference type="InterPro" id="IPR005263">
    <property type="entry name" value="DapA"/>
</dbReference>
<dbReference type="GO" id="GO:0008840">
    <property type="term" value="F:4-hydroxy-tetrahydrodipicolinate synthase activity"/>
    <property type="evidence" value="ECO:0007669"/>
    <property type="project" value="UniProtKB-UniRule"/>
</dbReference>
<dbReference type="InterPro" id="IPR002220">
    <property type="entry name" value="DapA-like"/>
</dbReference>
<evidence type="ECO:0000256" key="13">
    <source>
        <dbReference type="PIRNR" id="PIRNR001365"/>
    </source>
</evidence>
<evidence type="ECO:0000256" key="7">
    <source>
        <dbReference type="ARBA" id="ARBA00022915"/>
    </source>
</evidence>
<keyword evidence="10 12" id="KW-0704">Schiff base</keyword>
<comment type="pathway">
    <text evidence="2 12">Amino-acid biosynthesis; L-lysine biosynthesis via DAP pathway; (S)-tetrahydrodipicolinate from L-aspartate: step 3/4.</text>
</comment>
<dbReference type="HAMAP" id="MF_00418">
    <property type="entry name" value="DapA"/>
    <property type="match status" value="1"/>
</dbReference>
<evidence type="ECO:0000256" key="6">
    <source>
        <dbReference type="ARBA" id="ARBA00022605"/>
    </source>
</evidence>
<evidence type="ECO:0000256" key="1">
    <source>
        <dbReference type="ARBA" id="ARBA00003294"/>
    </source>
</evidence>
<evidence type="ECO:0000256" key="11">
    <source>
        <dbReference type="ARBA" id="ARBA00047836"/>
    </source>
</evidence>
<comment type="caution">
    <text evidence="12">Was originally thought to be a dihydrodipicolinate synthase (DHDPS), catalyzing the condensation of (S)-aspartate-beta-semialdehyde [(S)-ASA] and pyruvate to dihydrodipicolinate (DHDP). However, it was shown in E.coli that the product of the enzymatic reaction is not dihydrodipicolinate but in fact (4S)-4-hydroxy-2,3,4,5-tetrahydro-(2S)-dipicolinic acid (HTPA), and that the consecutive dehydration reaction leading to DHDP is not spontaneous but catalyzed by DapB.</text>
</comment>
<keyword evidence="9 12" id="KW-0456">Lyase</keyword>
<dbReference type="PROSITE" id="PS00666">
    <property type="entry name" value="DHDPS_2"/>
    <property type="match status" value="1"/>
</dbReference>
<dbReference type="Gene3D" id="3.20.20.70">
    <property type="entry name" value="Aldolase class I"/>
    <property type="match status" value="1"/>
</dbReference>
<feature type="binding site" evidence="12 15">
    <location>
        <position position="205"/>
    </location>
    <ligand>
        <name>pyruvate</name>
        <dbReference type="ChEBI" id="CHEBI:15361"/>
    </ligand>
</feature>
<dbReference type="Pfam" id="PF00701">
    <property type="entry name" value="DHDPS"/>
    <property type="match status" value="1"/>
</dbReference>
<feature type="binding site" evidence="12 15">
    <location>
        <position position="47"/>
    </location>
    <ligand>
        <name>pyruvate</name>
        <dbReference type="ChEBI" id="CHEBI:15361"/>
    </ligand>
</feature>
<evidence type="ECO:0000256" key="9">
    <source>
        <dbReference type="ARBA" id="ARBA00023239"/>
    </source>
</evidence>
<evidence type="ECO:0000256" key="14">
    <source>
        <dbReference type="PIRSR" id="PIRSR001365-1"/>
    </source>
</evidence>
<dbReference type="GO" id="GO:0019877">
    <property type="term" value="P:diaminopimelate biosynthetic process"/>
    <property type="evidence" value="ECO:0007669"/>
    <property type="project" value="UniProtKB-UniRule"/>
</dbReference>
<sequence length="293" mass="31452">MVEFGKLLTAMVTPFNEDGEVDYQTAKNLAIKLVENGSDGLVIAGTTGESPTLTTEEKLTLFSTVVEAVGGKATVIAGTGSNNTKATVEFTKEAERTGVDGILLVAPYYNKPPQEGLYQHFKKVAEATTLPVMIYNIPGRTGINITPATMRRLAEIDNIVALKESTGNLEQAAEMVRVLPKDFLVYSGDDNMTLPILSVGGAGVVSVASHLVGRRIKNMIEAHQAGDVTEATKLHQELLPLFRVLFLTTNPIMVKAALNMLGIPVGTTRLPLVGPEPNELEQLKEILQQLGLS</sequence>
<keyword evidence="7 12" id="KW-0220">Diaminopimelate biosynthesis</keyword>
<feature type="active site" description="Schiff-base intermediate with substrate" evidence="12 14">
    <location>
        <position position="163"/>
    </location>
</feature>
<dbReference type="PIRSF" id="PIRSF001365">
    <property type="entry name" value="DHDPS"/>
    <property type="match status" value="1"/>
</dbReference>
<dbReference type="SMART" id="SM01130">
    <property type="entry name" value="DHDPS"/>
    <property type="match status" value="1"/>
</dbReference>
<dbReference type="PROSITE" id="PS00665">
    <property type="entry name" value="DHDPS_1"/>
    <property type="match status" value="1"/>
</dbReference>
<evidence type="ECO:0000256" key="5">
    <source>
        <dbReference type="ARBA" id="ARBA00022490"/>
    </source>
</evidence>
<accession>A0A8J6LRH1</accession>
<dbReference type="UniPathway" id="UPA00034">
    <property type="reaction ID" value="UER00017"/>
</dbReference>
<comment type="similarity">
    <text evidence="3 12 13">Belongs to the DapA family.</text>
</comment>
<proteinExistence type="inferred from homology"/>
<evidence type="ECO:0000256" key="12">
    <source>
        <dbReference type="HAMAP-Rule" id="MF_00418"/>
    </source>
</evidence>
<keyword evidence="6 12" id="KW-0028">Amino-acid biosynthesis</keyword>
<evidence type="ECO:0000313" key="16">
    <source>
        <dbReference type="EMBL" id="MBA2132092.1"/>
    </source>
</evidence>
<dbReference type="NCBIfam" id="TIGR00674">
    <property type="entry name" value="dapA"/>
    <property type="match status" value="1"/>
</dbReference>
<comment type="catalytic activity">
    <reaction evidence="11 12">
        <text>L-aspartate 4-semialdehyde + pyruvate = (2S,4S)-4-hydroxy-2,3,4,5-tetrahydrodipicolinate + H2O + H(+)</text>
        <dbReference type="Rhea" id="RHEA:34171"/>
        <dbReference type="ChEBI" id="CHEBI:15361"/>
        <dbReference type="ChEBI" id="CHEBI:15377"/>
        <dbReference type="ChEBI" id="CHEBI:15378"/>
        <dbReference type="ChEBI" id="CHEBI:67139"/>
        <dbReference type="ChEBI" id="CHEBI:537519"/>
        <dbReference type="EC" id="4.3.3.7"/>
    </reaction>
</comment>
<organism evidence="16 17">
    <name type="scientific">Capillibacterium thermochitinicola</name>
    <dbReference type="NCBI Taxonomy" id="2699427"/>
    <lineage>
        <taxon>Bacteria</taxon>
        <taxon>Bacillati</taxon>
        <taxon>Bacillota</taxon>
        <taxon>Capillibacterium</taxon>
    </lineage>
</organism>
<dbReference type="InterPro" id="IPR020625">
    <property type="entry name" value="Schiff_base-form_aldolases_AS"/>
</dbReference>
<keyword evidence="5 12" id="KW-0963">Cytoplasm</keyword>
<dbReference type="PRINTS" id="PR00146">
    <property type="entry name" value="DHPICSNTHASE"/>
</dbReference>
<feature type="active site" description="Proton donor/acceptor" evidence="12 14">
    <location>
        <position position="135"/>
    </location>
</feature>
<keyword evidence="8 12" id="KW-0457">Lysine biosynthesis</keyword>
<evidence type="ECO:0000256" key="8">
    <source>
        <dbReference type="ARBA" id="ARBA00023154"/>
    </source>
</evidence>
<dbReference type="AlphaFoldDB" id="A0A8J6LRH1"/>
<evidence type="ECO:0000256" key="3">
    <source>
        <dbReference type="ARBA" id="ARBA00007592"/>
    </source>
</evidence>
<dbReference type="SUPFAM" id="SSF51569">
    <property type="entry name" value="Aldolase"/>
    <property type="match status" value="1"/>
</dbReference>
<dbReference type="Proteomes" id="UP000657177">
    <property type="component" value="Unassembled WGS sequence"/>
</dbReference>
<comment type="subunit">
    <text evidence="12">Homotetramer; dimer of dimers.</text>
</comment>
<dbReference type="EMBL" id="JAAKDE010000001">
    <property type="protein sequence ID" value="MBA2132092.1"/>
    <property type="molecule type" value="Genomic_DNA"/>
</dbReference>
<evidence type="ECO:0000313" key="17">
    <source>
        <dbReference type="Proteomes" id="UP000657177"/>
    </source>
</evidence>
<name>A0A8J6LRH1_9FIRM</name>
<evidence type="ECO:0000256" key="4">
    <source>
        <dbReference type="ARBA" id="ARBA00012086"/>
    </source>
</evidence>
<comment type="subcellular location">
    <subcellularLocation>
        <location evidence="12">Cytoplasm</location>
    </subcellularLocation>
</comment>
<dbReference type="InterPro" id="IPR013785">
    <property type="entry name" value="Aldolase_TIM"/>
</dbReference>
<dbReference type="PANTHER" id="PTHR12128:SF66">
    <property type="entry name" value="4-HYDROXY-2-OXOGLUTARATE ALDOLASE, MITOCHONDRIAL"/>
    <property type="match status" value="1"/>
</dbReference>
<dbReference type="RefSeq" id="WP_181338524.1">
    <property type="nucleotide sequence ID" value="NZ_JAAKDE010000001.1"/>
</dbReference>
<dbReference type="CDD" id="cd00950">
    <property type="entry name" value="DHDPS"/>
    <property type="match status" value="1"/>
</dbReference>
<comment type="caution">
    <text evidence="16">The sequence shown here is derived from an EMBL/GenBank/DDBJ whole genome shotgun (WGS) entry which is preliminary data.</text>
</comment>
<dbReference type="PANTHER" id="PTHR12128">
    <property type="entry name" value="DIHYDRODIPICOLINATE SYNTHASE"/>
    <property type="match status" value="1"/>
</dbReference>
<dbReference type="GO" id="GO:0005829">
    <property type="term" value="C:cytosol"/>
    <property type="evidence" value="ECO:0007669"/>
    <property type="project" value="TreeGrafter"/>
</dbReference>
<dbReference type="InterPro" id="IPR020624">
    <property type="entry name" value="Schiff_base-form_aldolases_CS"/>
</dbReference>
<dbReference type="GO" id="GO:0009089">
    <property type="term" value="P:lysine biosynthetic process via diaminopimelate"/>
    <property type="evidence" value="ECO:0007669"/>
    <property type="project" value="UniProtKB-UniRule"/>
</dbReference>
<reference evidence="16" key="1">
    <citation type="submission" date="2020-06" db="EMBL/GenBank/DDBJ databases">
        <title>Novel chitinolytic bacterium.</title>
        <authorList>
            <person name="Ungkulpasvich U."/>
            <person name="Kosugi A."/>
            <person name="Uke A."/>
        </authorList>
    </citation>
    <scope>NUCLEOTIDE SEQUENCE</scope>
    <source>
        <strain evidence="16">UUS1-1</strain>
    </source>
</reference>
<gene>
    <name evidence="12 16" type="primary">dapA</name>
    <name evidence="16" type="ORF">G5B42_00765</name>
</gene>
<feature type="site" description="Part of a proton relay during catalysis" evidence="12">
    <location>
        <position position="46"/>
    </location>
</feature>
<protein>
    <recommendedName>
        <fullName evidence="4 12">4-hydroxy-tetrahydrodipicolinate synthase</fullName>
        <shortName evidence="12">HTPA synthase</shortName>
        <ecNumber evidence="4 12">4.3.3.7</ecNumber>
    </recommendedName>
</protein>
<keyword evidence="17" id="KW-1185">Reference proteome</keyword>
<evidence type="ECO:0000256" key="10">
    <source>
        <dbReference type="ARBA" id="ARBA00023270"/>
    </source>
</evidence>
<evidence type="ECO:0000256" key="2">
    <source>
        <dbReference type="ARBA" id="ARBA00005120"/>
    </source>
</evidence>
<comment type="function">
    <text evidence="1 12">Catalyzes the condensation of (S)-aspartate-beta-semialdehyde [(S)-ASA] and pyruvate to 4-hydroxy-tetrahydrodipicolinate (HTPA).</text>
</comment>
<dbReference type="EC" id="4.3.3.7" evidence="4 12"/>
<feature type="site" description="Part of a proton relay during catalysis" evidence="12">
    <location>
        <position position="109"/>
    </location>
</feature>